<evidence type="ECO:0000313" key="2">
    <source>
        <dbReference type="EMBL" id="KIJ39461.1"/>
    </source>
</evidence>
<dbReference type="Proteomes" id="UP000054279">
    <property type="component" value="Unassembled WGS sequence"/>
</dbReference>
<feature type="domain" description="Heterokaryon incompatibility" evidence="1">
    <location>
        <begin position="2"/>
        <end position="150"/>
    </location>
</feature>
<feature type="non-terminal residue" evidence="2">
    <location>
        <position position="346"/>
    </location>
</feature>
<dbReference type="Pfam" id="PF06985">
    <property type="entry name" value="HET"/>
    <property type="match status" value="1"/>
</dbReference>
<feature type="non-terminal residue" evidence="2">
    <location>
        <position position="1"/>
    </location>
</feature>
<dbReference type="OrthoDB" id="5125733at2759"/>
<reference evidence="2 3" key="1">
    <citation type="submission" date="2014-06" db="EMBL/GenBank/DDBJ databases">
        <title>Evolutionary Origins and Diversification of the Mycorrhizal Mutualists.</title>
        <authorList>
            <consortium name="DOE Joint Genome Institute"/>
            <consortium name="Mycorrhizal Genomics Consortium"/>
            <person name="Kohler A."/>
            <person name="Kuo A."/>
            <person name="Nagy L.G."/>
            <person name="Floudas D."/>
            <person name="Copeland A."/>
            <person name="Barry K.W."/>
            <person name="Cichocki N."/>
            <person name="Veneault-Fourrey C."/>
            <person name="LaButti K."/>
            <person name="Lindquist E.A."/>
            <person name="Lipzen A."/>
            <person name="Lundell T."/>
            <person name="Morin E."/>
            <person name="Murat C."/>
            <person name="Riley R."/>
            <person name="Ohm R."/>
            <person name="Sun H."/>
            <person name="Tunlid A."/>
            <person name="Henrissat B."/>
            <person name="Grigoriev I.V."/>
            <person name="Hibbett D.S."/>
            <person name="Martin F."/>
        </authorList>
    </citation>
    <scope>NUCLEOTIDE SEQUENCE [LARGE SCALE GENOMIC DNA]</scope>
    <source>
        <strain evidence="2 3">SS14</strain>
    </source>
</reference>
<keyword evidence="3" id="KW-1185">Reference proteome</keyword>
<dbReference type="InterPro" id="IPR010730">
    <property type="entry name" value="HET"/>
</dbReference>
<gene>
    <name evidence="2" type="ORF">M422DRAFT_143567</name>
</gene>
<proteinExistence type="predicted"/>
<name>A0A0C9VNX0_SPHS4</name>
<sequence>SYAALSYVWGEEQPYSTKTDNIDSYIRGIDAPLIPQTIKDAITTTHVFGIRYLWVDSLCILQDSREDIAREIAQMRDIFERAYLTIIAASAQKVSEGFLQDRPVLTQNYIRLPFFCPDGKVGTIMLLFQLNWDHDHKQEPVNNRAWCLEERLLSPRAMIYTSHTLQYHCYTSTINVGSTISPSVMERLPSMMNGFQPSYGEIIGQESAMDIELANAWTEIIQDYTRRALTKPGDRLLACSGLAAKFGRFWRGKYLAGLWEHKLITFLLWKKDYQGLSPRPTKYRAPSWSWAAIDGSVLLHSVYDDIAVPGQGADVEKCEILYYEVTLENELRPFGQVTGGMLKVRS</sequence>
<organism evidence="2 3">
    <name type="scientific">Sphaerobolus stellatus (strain SS14)</name>
    <dbReference type="NCBI Taxonomy" id="990650"/>
    <lineage>
        <taxon>Eukaryota</taxon>
        <taxon>Fungi</taxon>
        <taxon>Dikarya</taxon>
        <taxon>Basidiomycota</taxon>
        <taxon>Agaricomycotina</taxon>
        <taxon>Agaricomycetes</taxon>
        <taxon>Phallomycetidae</taxon>
        <taxon>Geastrales</taxon>
        <taxon>Sphaerobolaceae</taxon>
        <taxon>Sphaerobolus</taxon>
    </lineage>
</organism>
<dbReference type="EMBL" id="KN837152">
    <property type="protein sequence ID" value="KIJ39461.1"/>
    <property type="molecule type" value="Genomic_DNA"/>
</dbReference>
<evidence type="ECO:0000259" key="1">
    <source>
        <dbReference type="Pfam" id="PF06985"/>
    </source>
</evidence>
<dbReference type="AlphaFoldDB" id="A0A0C9VNX0"/>
<dbReference type="PANTHER" id="PTHR33112">
    <property type="entry name" value="DOMAIN PROTEIN, PUTATIVE-RELATED"/>
    <property type="match status" value="1"/>
</dbReference>
<dbReference type="HOGENOM" id="CLU_002639_8_3_1"/>
<protein>
    <recommendedName>
        <fullName evidence="1">Heterokaryon incompatibility domain-containing protein</fullName>
    </recommendedName>
</protein>
<evidence type="ECO:0000313" key="3">
    <source>
        <dbReference type="Proteomes" id="UP000054279"/>
    </source>
</evidence>
<dbReference type="PANTHER" id="PTHR33112:SF16">
    <property type="entry name" value="HETEROKARYON INCOMPATIBILITY DOMAIN-CONTAINING PROTEIN"/>
    <property type="match status" value="1"/>
</dbReference>
<accession>A0A0C9VNX0</accession>